<proteinExistence type="predicted"/>
<reference evidence="1" key="1">
    <citation type="submission" date="2015-03" db="EMBL/GenBank/DDBJ databases">
        <title>MIGS Cultured Bacterial/Archaeal sample from Brevibacillus laterosporus.</title>
        <authorList>
            <person name="Zeng D."/>
            <person name="Zhu L."/>
            <person name="Dong G."/>
            <person name="Ye W."/>
            <person name="Ren D."/>
            <person name="Wu L."/>
            <person name="Xu J."/>
            <person name="Li G."/>
            <person name="Guo L."/>
        </authorList>
    </citation>
    <scope>NUCLEOTIDE SEQUENCE</scope>
    <source>
        <strain evidence="1">B9</strain>
        <plasmid evidence="1">unnamed2</plasmid>
    </source>
</reference>
<name>A0A0F7C1I7_BRELA</name>
<sequence>MDFTIPCVFCKYLNRDSRTKMSCMAFPNGIPKQIQELKVIHTTPFKGDNGIVYEPLDETMDYFLYFSGEVRE</sequence>
<geneLocation type="plasmid" evidence="1">
    <name>unnamed2</name>
</geneLocation>
<gene>
    <name evidence="1" type="ORF">EX87_18750</name>
</gene>
<dbReference type="EMBL" id="CP011076">
    <property type="protein sequence ID" value="AKF95682.1"/>
    <property type="molecule type" value="Genomic_DNA"/>
</dbReference>
<accession>A0A0F7C1I7</accession>
<organism evidence="1">
    <name type="scientific">Brevibacillus laterosporus</name>
    <name type="common">Bacillus laterosporus</name>
    <dbReference type="NCBI Taxonomy" id="1465"/>
    <lineage>
        <taxon>Bacteria</taxon>
        <taxon>Bacillati</taxon>
        <taxon>Bacillota</taxon>
        <taxon>Bacilli</taxon>
        <taxon>Bacillales</taxon>
        <taxon>Paenibacillaceae</taxon>
        <taxon>Brevibacillus</taxon>
    </lineage>
</organism>
<evidence type="ECO:0000313" key="1">
    <source>
        <dbReference type="EMBL" id="AKF95682.1"/>
    </source>
</evidence>
<protein>
    <submittedName>
        <fullName evidence="1">Uncharacterized protein</fullName>
    </submittedName>
</protein>
<keyword evidence="1" id="KW-0614">Plasmid</keyword>
<dbReference type="AlphaFoldDB" id="A0A0F7C1I7"/>